<dbReference type="Pfam" id="PF23383">
    <property type="entry name" value="Beta-prop_IFT140_1st"/>
    <property type="match status" value="1"/>
</dbReference>
<feature type="compositionally biased region" description="Acidic residues" evidence="6">
    <location>
        <begin position="11"/>
        <end position="47"/>
    </location>
</feature>
<proteinExistence type="predicted"/>
<sequence>MNSDEAHRSEYDEDDDVFADEDGDVVDEGDMGEEGMDEGDMDEEGMGEEDMGGAANQILLEDDSVQGFFAHKEPVFAVALHPTQQSVAVSGGGDDRAYVWRLDSGEPVAELERHSDSVSAVGFSSDGRLVASGGMDGRVHVHGGDQWQQRTAVLEGPDEVQCLAWHPKGAVLLAGARDATLWMWSLPAGDFMHVFHGHSAAVTCARFTNSGRHVVSGAEDGALIVWDPKTAAIVRQFTSTDERFHQAAITALDVARDDQTILTGSVDCSAKLVHVNGSVLGSLNNASDSVEAVALSAGSLPLAATGSVDGSLSIWDVNTLRLRATLRHDDSVTRVMWHDDAPLLTSVSMDATVRTWDARSGDCVRVWRGHQAGILDAALARDGRSVVTASDDGCCLVFSV</sequence>
<evidence type="ECO:0000313" key="9">
    <source>
        <dbReference type="Proteomes" id="UP001150907"/>
    </source>
</evidence>
<feature type="repeat" description="WD" evidence="5">
    <location>
        <begin position="153"/>
        <end position="194"/>
    </location>
</feature>
<feature type="repeat" description="WD" evidence="5">
    <location>
        <begin position="325"/>
        <end position="366"/>
    </location>
</feature>
<keyword evidence="9" id="KW-1185">Reference proteome</keyword>
<feature type="repeat" description="WD" evidence="5">
    <location>
        <begin position="68"/>
        <end position="110"/>
    </location>
</feature>
<dbReference type="PANTHER" id="PTHR19857">
    <property type="entry name" value="MITOCHONDRIAL DIVISION PROTEIN 1-RELATED"/>
    <property type="match status" value="1"/>
</dbReference>
<dbReference type="PRINTS" id="PR00320">
    <property type="entry name" value="GPROTEINBRPT"/>
</dbReference>
<dbReference type="FunFam" id="2.130.10.10:FF:000074">
    <property type="entry name" value="Angio-associated migratory cell protein-like protein"/>
    <property type="match status" value="1"/>
</dbReference>
<dbReference type="InterPro" id="IPR020472">
    <property type="entry name" value="WD40_PAC1"/>
</dbReference>
<dbReference type="InterPro" id="IPR011047">
    <property type="entry name" value="Quinoprotein_ADH-like_sf"/>
</dbReference>
<feature type="domain" description="IFT140 first beta-propeller" evidence="7">
    <location>
        <begin position="136"/>
        <end position="227"/>
    </location>
</feature>
<comment type="caution">
    <text evidence="8">The sequence shown here is derived from an EMBL/GenBank/DDBJ whole genome shotgun (WGS) entry which is preliminary data.</text>
</comment>
<dbReference type="AlphaFoldDB" id="A0A9W8BIE4"/>
<evidence type="ECO:0000256" key="4">
    <source>
        <dbReference type="ARBA" id="ARBA00022737"/>
    </source>
</evidence>
<evidence type="ECO:0000256" key="6">
    <source>
        <dbReference type="SAM" id="MobiDB-lite"/>
    </source>
</evidence>
<gene>
    <name evidence="8" type="primary">SQT1</name>
    <name evidence="8" type="ORF">H4R26_002646</name>
</gene>
<dbReference type="Proteomes" id="UP001150907">
    <property type="component" value="Unassembled WGS sequence"/>
</dbReference>
<dbReference type="InterPro" id="IPR001680">
    <property type="entry name" value="WD40_rpt"/>
</dbReference>
<dbReference type="PROSITE" id="PS50082">
    <property type="entry name" value="WD_REPEATS_2"/>
    <property type="match status" value="6"/>
</dbReference>
<dbReference type="Gene3D" id="2.130.10.10">
    <property type="entry name" value="YVTN repeat-like/Quinoprotein amine dehydrogenase"/>
    <property type="match status" value="1"/>
</dbReference>
<dbReference type="SUPFAM" id="SSF50998">
    <property type="entry name" value="Quinoprotein alcohol dehydrogenase-like"/>
    <property type="match status" value="1"/>
</dbReference>
<feature type="compositionally biased region" description="Basic and acidic residues" evidence="6">
    <location>
        <begin position="1"/>
        <end position="10"/>
    </location>
</feature>
<evidence type="ECO:0000256" key="1">
    <source>
        <dbReference type="ARBA" id="ARBA00004496"/>
    </source>
</evidence>
<keyword evidence="3 5" id="KW-0853">WD repeat</keyword>
<dbReference type="Pfam" id="PF00400">
    <property type="entry name" value="WD40"/>
    <property type="match status" value="5"/>
</dbReference>
<dbReference type="CDD" id="cd00200">
    <property type="entry name" value="WD40"/>
    <property type="match status" value="1"/>
</dbReference>
<dbReference type="SMART" id="SM00320">
    <property type="entry name" value="WD40"/>
    <property type="match status" value="8"/>
</dbReference>
<protein>
    <submittedName>
        <fullName evidence="8">60S ribosomal subunit assembly or modification protein</fullName>
    </submittedName>
</protein>
<comment type="subcellular location">
    <subcellularLocation>
        <location evidence="1">Cytoplasm</location>
    </subcellularLocation>
</comment>
<dbReference type="EMBL" id="JANBQF010000169">
    <property type="protein sequence ID" value="KAJ2004197.1"/>
    <property type="molecule type" value="Genomic_DNA"/>
</dbReference>
<evidence type="ECO:0000313" key="8">
    <source>
        <dbReference type="EMBL" id="KAJ2004197.1"/>
    </source>
</evidence>
<reference evidence="8" key="1">
    <citation type="submission" date="2022-07" db="EMBL/GenBank/DDBJ databases">
        <title>Phylogenomic reconstructions and comparative analyses of Kickxellomycotina fungi.</title>
        <authorList>
            <person name="Reynolds N.K."/>
            <person name="Stajich J.E."/>
            <person name="Barry K."/>
            <person name="Grigoriev I.V."/>
            <person name="Crous P."/>
            <person name="Smith M.E."/>
        </authorList>
    </citation>
    <scope>NUCLEOTIDE SEQUENCE</scope>
    <source>
        <strain evidence="8">IMI 214461</strain>
    </source>
</reference>
<dbReference type="PANTHER" id="PTHR19857:SF8">
    <property type="entry name" value="ANGIO-ASSOCIATED MIGRATORY CELL PROTEIN"/>
    <property type="match status" value="1"/>
</dbReference>
<name>A0A9W8BIE4_9FUNG</name>
<feature type="repeat" description="WD" evidence="5">
    <location>
        <begin position="283"/>
        <end position="325"/>
    </location>
</feature>
<feature type="region of interest" description="Disordered" evidence="6">
    <location>
        <begin position="1"/>
        <end position="47"/>
    </location>
</feature>
<evidence type="ECO:0000256" key="2">
    <source>
        <dbReference type="ARBA" id="ARBA00022490"/>
    </source>
</evidence>
<dbReference type="GO" id="GO:0005737">
    <property type="term" value="C:cytoplasm"/>
    <property type="evidence" value="ECO:0007669"/>
    <property type="project" value="UniProtKB-SubCell"/>
</dbReference>
<feature type="repeat" description="WD" evidence="5">
    <location>
        <begin position="111"/>
        <end position="141"/>
    </location>
</feature>
<evidence type="ECO:0000256" key="3">
    <source>
        <dbReference type="ARBA" id="ARBA00022574"/>
    </source>
</evidence>
<dbReference type="OrthoDB" id="10261640at2759"/>
<accession>A0A9W8BIE4</accession>
<dbReference type="InterPro" id="IPR056154">
    <property type="entry name" value="Beta-prop_IFT140_1st"/>
</dbReference>
<dbReference type="InterPro" id="IPR019775">
    <property type="entry name" value="WD40_repeat_CS"/>
</dbReference>
<dbReference type="PROSITE" id="PS00678">
    <property type="entry name" value="WD_REPEATS_1"/>
    <property type="match status" value="2"/>
</dbReference>
<evidence type="ECO:0000256" key="5">
    <source>
        <dbReference type="PROSITE-ProRule" id="PRU00221"/>
    </source>
</evidence>
<keyword evidence="2" id="KW-0963">Cytoplasm</keyword>
<organism evidence="8 9">
    <name type="scientific">Coemansia thaxteri</name>
    <dbReference type="NCBI Taxonomy" id="2663907"/>
    <lineage>
        <taxon>Eukaryota</taxon>
        <taxon>Fungi</taxon>
        <taxon>Fungi incertae sedis</taxon>
        <taxon>Zoopagomycota</taxon>
        <taxon>Kickxellomycotina</taxon>
        <taxon>Kickxellomycetes</taxon>
        <taxon>Kickxellales</taxon>
        <taxon>Kickxellaceae</taxon>
        <taxon>Coemansia</taxon>
    </lineage>
</organism>
<dbReference type="InterPro" id="IPR051179">
    <property type="entry name" value="WD_repeat_multifunction"/>
</dbReference>
<evidence type="ECO:0000259" key="7">
    <source>
        <dbReference type="Pfam" id="PF23383"/>
    </source>
</evidence>
<feature type="repeat" description="WD" evidence="5">
    <location>
        <begin position="195"/>
        <end position="236"/>
    </location>
</feature>
<keyword evidence="4" id="KW-0677">Repeat</keyword>
<dbReference type="PROSITE" id="PS50294">
    <property type="entry name" value="WD_REPEATS_REGION"/>
    <property type="match status" value="3"/>
</dbReference>
<dbReference type="InterPro" id="IPR015943">
    <property type="entry name" value="WD40/YVTN_repeat-like_dom_sf"/>
</dbReference>